<dbReference type="Gene3D" id="1.10.1620.20">
    <property type="entry name" value="ATP synthase, F1 complex, epsilon subunit superfamily, mitochondrial"/>
    <property type="match status" value="1"/>
</dbReference>
<comment type="similarity">
    <text evidence="1">Belongs to the eukaryotic ATPase epsilon family.</text>
</comment>
<reference evidence="3 4" key="1">
    <citation type="journal article" date="2018" name="J. Allergy Clin. Immunol.">
        <title>High-quality assembly of Dermatophagoides pteronyssinus genome and transcriptome reveals a wide range of novel allergens.</title>
        <authorList>
            <person name="Liu X.Y."/>
            <person name="Yang K.Y."/>
            <person name="Wang M.Q."/>
            <person name="Kwok J.S."/>
            <person name="Zeng X."/>
            <person name="Yang Z."/>
            <person name="Xiao X.J."/>
            <person name="Lau C.P."/>
            <person name="Li Y."/>
            <person name="Huang Z.M."/>
            <person name="Ba J.G."/>
            <person name="Yim A.K."/>
            <person name="Ouyang C.Y."/>
            <person name="Ngai S.M."/>
            <person name="Chan T.F."/>
            <person name="Leung E.L."/>
            <person name="Liu L."/>
            <person name="Liu Z.G."/>
            <person name="Tsui S.K."/>
        </authorList>
    </citation>
    <scope>NUCLEOTIDE SEQUENCE [LARGE SCALE GENOMIC DNA]</scope>
    <source>
        <strain evidence="3">Derp</strain>
    </source>
</reference>
<dbReference type="InterPro" id="IPR036742">
    <property type="entry name" value="ATP_synth_F1_esu_sf_mt"/>
</dbReference>
<dbReference type="CDD" id="cd12153">
    <property type="entry name" value="F1-ATPase_epsilon"/>
    <property type="match status" value="1"/>
</dbReference>
<gene>
    <name evidence="3" type="ORF">DERP_004173</name>
</gene>
<comment type="caution">
    <text evidence="3">The sequence shown here is derived from an EMBL/GenBank/DDBJ whole genome shotgun (WGS) entry which is preliminary data.</text>
</comment>
<organism evidence="3 4">
    <name type="scientific">Dermatophagoides pteronyssinus</name>
    <name type="common">European house dust mite</name>
    <dbReference type="NCBI Taxonomy" id="6956"/>
    <lineage>
        <taxon>Eukaryota</taxon>
        <taxon>Metazoa</taxon>
        <taxon>Ecdysozoa</taxon>
        <taxon>Arthropoda</taxon>
        <taxon>Chelicerata</taxon>
        <taxon>Arachnida</taxon>
        <taxon>Acari</taxon>
        <taxon>Acariformes</taxon>
        <taxon>Sarcoptiformes</taxon>
        <taxon>Astigmata</taxon>
        <taxon>Psoroptidia</taxon>
        <taxon>Analgoidea</taxon>
        <taxon>Pyroglyphidae</taxon>
        <taxon>Dermatophagoidinae</taxon>
        <taxon>Dermatophagoides</taxon>
    </lineage>
</organism>
<sequence length="51" mass="6077">MTYWRNIGITYLQFSKIAARQIRQSLKIDRRPDPIRETSTVKLNKLKPTDD</sequence>
<evidence type="ECO:0008006" key="5">
    <source>
        <dbReference type="Google" id="ProtNLM"/>
    </source>
</evidence>
<evidence type="ECO:0000256" key="1">
    <source>
        <dbReference type="ARBA" id="ARBA00009502"/>
    </source>
</evidence>
<dbReference type="EMBL" id="NJHN03000062">
    <property type="protein sequence ID" value="KAH9418847.1"/>
    <property type="molecule type" value="Genomic_DNA"/>
</dbReference>
<dbReference type="SUPFAM" id="SSF48690">
    <property type="entry name" value="Epsilon subunit of mitochondrial F1F0-ATP synthase"/>
    <property type="match status" value="1"/>
</dbReference>
<evidence type="ECO:0000313" key="3">
    <source>
        <dbReference type="EMBL" id="KAH9418847.1"/>
    </source>
</evidence>
<reference evidence="3 4" key="2">
    <citation type="journal article" date="2022" name="Mol. Biol. Evol.">
        <title>Comparative Genomics Reveals Insights into the Divergent Evolution of Astigmatic Mites and Household Pest Adaptations.</title>
        <authorList>
            <person name="Xiong Q."/>
            <person name="Wan A.T."/>
            <person name="Liu X."/>
            <person name="Fung C.S."/>
            <person name="Xiao X."/>
            <person name="Malainual N."/>
            <person name="Hou J."/>
            <person name="Wang L."/>
            <person name="Wang M."/>
            <person name="Yang K.Y."/>
            <person name="Cui Y."/>
            <person name="Leung E.L."/>
            <person name="Nong W."/>
            <person name="Shin S.K."/>
            <person name="Au S.W."/>
            <person name="Jeong K.Y."/>
            <person name="Chew F.T."/>
            <person name="Hui J.H."/>
            <person name="Leung T.F."/>
            <person name="Tungtrongchitr A."/>
            <person name="Zhong N."/>
            <person name="Liu Z."/>
            <person name="Tsui S.K."/>
        </authorList>
    </citation>
    <scope>NUCLEOTIDE SEQUENCE [LARGE SCALE GENOMIC DNA]</scope>
    <source>
        <strain evidence="3">Derp</strain>
    </source>
</reference>
<feature type="region of interest" description="Disordered" evidence="2">
    <location>
        <begin position="30"/>
        <end position="51"/>
    </location>
</feature>
<proteinExistence type="inferred from homology"/>
<evidence type="ECO:0000313" key="4">
    <source>
        <dbReference type="Proteomes" id="UP000887458"/>
    </source>
</evidence>
<dbReference type="InterPro" id="IPR006721">
    <property type="entry name" value="ATP_synth_F1_esu_mt"/>
</dbReference>
<dbReference type="Pfam" id="PF04627">
    <property type="entry name" value="ATP-synt_Eps"/>
    <property type="match status" value="1"/>
</dbReference>
<evidence type="ECO:0000256" key="2">
    <source>
        <dbReference type="SAM" id="MobiDB-lite"/>
    </source>
</evidence>
<accession>A0ABQ8J8F4</accession>
<keyword evidence="4" id="KW-1185">Reference proteome</keyword>
<protein>
    <recommendedName>
        <fullName evidence="5">ATP synthase subunit epsilon, mitochondrial-like</fullName>
    </recommendedName>
</protein>
<dbReference type="Proteomes" id="UP000887458">
    <property type="component" value="Unassembled WGS sequence"/>
</dbReference>
<name>A0ABQ8J8F4_DERPT</name>